<evidence type="ECO:0000256" key="1">
    <source>
        <dbReference type="SAM" id="Coils"/>
    </source>
</evidence>
<evidence type="ECO:0000313" key="3">
    <source>
        <dbReference type="Proteomes" id="UP000004926"/>
    </source>
</evidence>
<evidence type="ECO:0000313" key="2">
    <source>
        <dbReference type="EMBL" id="EHR50938.1"/>
    </source>
</evidence>
<dbReference type="Proteomes" id="UP000004926">
    <property type="component" value="Chromosome"/>
</dbReference>
<dbReference type="EMBL" id="CM001439">
    <property type="protein sequence ID" value="EHR50938.1"/>
    <property type="molecule type" value="Genomic_DNA"/>
</dbReference>
<gene>
    <name evidence="2" type="ORF">SacmaDRAFT_2697</name>
</gene>
<dbReference type="HOGENOM" id="CLU_2901547_0_0_11"/>
<protein>
    <submittedName>
        <fullName evidence="2">Uncharacterized protein</fullName>
    </submittedName>
</protein>
<dbReference type="AlphaFoldDB" id="H5X1S5"/>
<dbReference type="RefSeq" id="WP_009154323.1">
    <property type="nucleotide sequence ID" value="NZ_CM001439.1"/>
</dbReference>
<reference evidence="2 3" key="1">
    <citation type="journal article" date="2012" name="Stand. Genomic Sci.">
        <title>Genome sequence of the ocean sediment bacterium Saccharomonospora marina type strain (XMU15(T)).</title>
        <authorList>
            <person name="Klenk H.P."/>
            <person name="Lu M."/>
            <person name="Lucas S."/>
            <person name="Lapidus A."/>
            <person name="Copeland A."/>
            <person name="Pitluck S."/>
            <person name="Goodwin L.A."/>
            <person name="Han C."/>
            <person name="Tapia R."/>
            <person name="Brambilla E.M."/>
            <person name="Potter G."/>
            <person name="Land M."/>
            <person name="Ivanova N."/>
            <person name="Rohde M."/>
            <person name="Goker M."/>
            <person name="Detter J.C."/>
            <person name="Li W.J."/>
            <person name="Kyrpides N.C."/>
            <person name="Woyke T."/>
        </authorList>
    </citation>
    <scope>NUCLEOTIDE SEQUENCE [LARGE SCALE GENOMIC DNA]</scope>
    <source>
        <strain evidence="2 3">XMU15</strain>
    </source>
</reference>
<keyword evidence="1" id="KW-0175">Coiled coil</keyword>
<name>H5X1S5_9PSEU</name>
<proteinExistence type="predicted"/>
<organism evidence="2 3">
    <name type="scientific">Saccharomonospora marina XMU15</name>
    <dbReference type="NCBI Taxonomy" id="882083"/>
    <lineage>
        <taxon>Bacteria</taxon>
        <taxon>Bacillati</taxon>
        <taxon>Actinomycetota</taxon>
        <taxon>Actinomycetes</taxon>
        <taxon>Pseudonocardiales</taxon>
        <taxon>Pseudonocardiaceae</taxon>
        <taxon>Saccharomonospora</taxon>
    </lineage>
</organism>
<keyword evidence="3" id="KW-1185">Reference proteome</keyword>
<sequence length="62" mass="7144">MRALTREVEKLRGIARDRASLEAASARQDRQRIDELTREVKYLRETVARLRGAPAARPLLRS</sequence>
<accession>H5X1S5</accession>
<feature type="coiled-coil region" evidence="1">
    <location>
        <begin position="26"/>
        <end position="53"/>
    </location>
</feature>